<dbReference type="RefSeq" id="WP_142092520.1">
    <property type="nucleotide sequence ID" value="NZ_BAAAMD010000001.1"/>
</dbReference>
<evidence type="ECO:0000313" key="9">
    <source>
        <dbReference type="EMBL" id="TQL62714.1"/>
    </source>
</evidence>
<dbReference type="OrthoDB" id="9774600at2"/>
<feature type="transmembrane region" description="Helical" evidence="8">
    <location>
        <begin position="113"/>
        <end position="134"/>
    </location>
</feature>
<evidence type="ECO:0000256" key="6">
    <source>
        <dbReference type="ARBA" id="ARBA00023136"/>
    </source>
</evidence>
<keyword evidence="10" id="KW-1185">Reference proteome</keyword>
<sequence length="423" mass="44881">MAVTKGQPSGFWPACAAYLFPMLAAVMAGMRSSDTSPWGIAPITADFRVYVVAARVLLEGGDFYAPVPGVFPYIYPPLAALLATPFTLVPWVAAQTIWLALQGALVVLVLRRLGLSLTAAGMAGVAVILLLAPFGSVMELGQVGVLLLALVVLDLIRPAEDRRRRLPAGIGLGVATGIKLTPAVFIIHLWLIGRRRDAAVASGTFLATVALGLAVAPTRAWGYWWRLAMGDSGANMDSSGWLFNLSVVSATQRFLGLETGKSVGLMLALILLVVGLAAAALAHRRGQSLLALGVLGLTSSLANPIAWIHHLVWVLLLIAALLPAAFTTDSSGKHADGPTSEDLPSPMRWLVLLVTIWMCTQPQLTIGGAPHAVEEIHGYTAWEKTLAAMPDILVAVLAVSVLVWCLQMQRDATRTRPMESDVS</sequence>
<keyword evidence="6 8" id="KW-0472">Membrane</keyword>
<feature type="transmembrane region" description="Helical" evidence="8">
    <location>
        <begin position="168"/>
        <end position="192"/>
    </location>
</feature>
<evidence type="ECO:0000256" key="3">
    <source>
        <dbReference type="ARBA" id="ARBA00022679"/>
    </source>
</evidence>
<evidence type="ECO:0000313" key="10">
    <source>
        <dbReference type="Proteomes" id="UP000316196"/>
    </source>
</evidence>
<evidence type="ECO:0000256" key="8">
    <source>
        <dbReference type="SAM" id="Phobius"/>
    </source>
</evidence>
<evidence type="ECO:0000256" key="1">
    <source>
        <dbReference type="ARBA" id="ARBA00004651"/>
    </source>
</evidence>
<accession>A0A542ZQT5</accession>
<dbReference type="Proteomes" id="UP000316196">
    <property type="component" value="Unassembled WGS sequence"/>
</dbReference>
<evidence type="ECO:0000256" key="4">
    <source>
        <dbReference type="ARBA" id="ARBA00022692"/>
    </source>
</evidence>
<evidence type="ECO:0000256" key="7">
    <source>
        <dbReference type="ARBA" id="ARBA00024033"/>
    </source>
</evidence>
<protein>
    <submittedName>
        <fullName evidence="9">Alpha-1,2-mannosyltransferase</fullName>
    </submittedName>
</protein>
<feature type="transmembrane region" description="Helical" evidence="8">
    <location>
        <begin position="78"/>
        <end position="101"/>
    </location>
</feature>
<keyword evidence="5 8" id="KW-1133">Transmembrane helix</keyword>
<feature type="transmembrane region" description="Helical" evidence="8">
    <location>
        <begin position="198"/>
        <end position="216"/>
    </location>
</feature>
<feature type="transmembrane region" description="Helical" evidence="8">
    <location>
        <begin position="304"/>
        <end position="326"/>
    </location>
</feature>
<feature type="transmembrane region" description="Helical" evidence="8">
    <location>
        <begin position="12"/>
        <end position="30"/>
    </location>
</feature>
<feature type="transmembrane region" description="Helical" evidence="8">
    <location>
        <begin position="263"/>
        <end position="284"/>
    </location>
</feature>
<gene>
    <name evidence="9" type="ORF">FB460_0500</name>
</gene>
<dbReference type="GO" id="GO:0005886">
    <property type="term" value="C:plasma membrane"/>
    <property type="evidence" value="ECO:0007669"/>
    <property type="project" value="UniProtKB-SubCell"/>
</dbReference>
<keyword evidence="3 9" id="KW-0808">Transferase</keyword>
<organism evidence="9 10">
    <name type="scientific">Propioniferax innocua</name>
    <dbReference type="NCBI Taxonomy" id="1753"/>
    <lineage>
        <taxon>Bacteria</taxon>
        <taxon>Bacillati</taxon>
        <taxon>Actinomycetota</taxon>
        <taxon>Actinomycetes</taxon>
        <taxon>Propionibacteriales</taxon>
        <taxon>Propionibacteriaceae</taxon>
        <taxon>Propioniferax</taxon>
    </lineage>
</organism>
<comment type="subcellular location">
    <subcellularLocation>
        <location evidence="1">Cell membrane</location>
        <topology evidence="1">Multi-pass membrane protein</topology>
    </subcellularLocation>
</comment>
<keyword evidence="2" id="KW-1003">Cell membrane</keyword>
<dbReference type="GO" id="GO:0016758">
    <property type="term" value="F:hexosyltransferase activity"/>
    <property type="evidence" value="ECO:0007669"/>
    <property type="project" value="InterPro"/>
</dbReference>
<feature type="transmembrane region" description="Helical" evidence="8">
    <location>
        <begin position="386"/>
        <end position="406"/>
    </location>
</feature>
<dbReference type="EMBL" id="VFOR01000001">
    <property type="protein sequence ID" value="TQL62714.1"/>
    <property type="molecule type" value="Genomic_DNA"/>
</dbReference>
<reference evidence="9 10" key="1">
    <citation type="submission" date="2019-06" db="EMBL/GenBank/DDBJ databases">
        <title>Sequencing the genomes of 1000 actinobacteria strains.</title>
        <authorList>
            <person name="Klenk H.-P."/>
        </authorList>
    </citation>
    <scope>NUCLEOTIDE SEQUENCE [LARGE SCALE GENOMIC DNA]</scope>
    <source>
        <strain evidence="9 10">DSM 8251</strain>
    </source>
</reference>
<keyword evidence="9" id="KW-0328">Glycosyltransferase</keyword>
<name>A0A542ZQT5_9ACTN</name>
<proteinExistence type="inferred from homology"/>
<dbReference type="Pfam" id="PF09594">
    <property type="entry name" value="GT87"/>
    <property type="match status" value="1"/>
</dbReference>
<dbReference type="InterPro" id="IPR018584">
    <property type="entry name" value="GT87"/>
</dbReference>
<evidence type="ECO:0000256" key="5">
    <source>
        <dbReference type="ARBA" id="ARBA00022989"/>
    </source>
</evidence>
<keyword evidence="4 8" id="KW-0812">Transmembrane</keyword>
<comment type="similarity">
    <text evidence="7">Belongs to the glycosyltransferase 87 family.</text>
</comment>
<evidence type="ECO:0000256" key="2">
    <source>
        <dbReference type="ARBA" id="ARBA00022475"/>
    </source>
</evidence>
<comment type="caution">
    <text evidence="9">The sequence shown here is derived from an EMBL/GenBank/DDBJ whole genome shotgun (WGS) entry which is preliminary data.</text>
</comment>
<dbReference type="AlphaFoldDB" id="A0A542ZQT5"/>